<accession>E1I9Y9</accession>
<evidence type="ECO:0000256" key="1">
    <source>
        <dbReference type="ARBA" id="ARBA00023054"/>
    </source>
</evidence>
<dbReference type="InterPro" id="IPR010935">
    <property type="entry name" value="SMC_hinge"/>
</dbReference>
<gene>
    <name evidence="4" type="ORF">OSCT_0140</name>
</gene>
<feature type="coiled-coil region" evidence="2">
    <location>
        <begin position="615"/>
        <end position="662"/>
    </location>
</feature>
<feature type="domain" description="SMC hinge" evidence="3">
    <location>
        <begin position="253"/>
        <end position="352"/>
    </location>
</feature>
<dbReference type="STRING" id="765420.OSCT_0140"/>
<dbReference type="SUPFAM" id="SSF75553">
    <property type="entry name" value="Smc hinge domain"/>
    <property type="match status" value="1"/>
</dbReference>
<dbReference type="HOGENOM" id="CLU_009040_1_0_0"/>
<proteinExistence type="predicted"/>
<evidence type="ECO:0000256" key="2">
    <source>
        <dbReference type="SAM" id="Coils"/>
    </source>
</evidence>
<dbReference type="GO" id="GO:0005694">
    <property type="term" value="C:chromosome"/>
    <property type="evidence" value="ECO:0007669"/>
    <property type="project" value="InterPro"/>
</dbReference>
<comment type="caution">
    <text evidence="4">The sequence shown here is derived from an EMBL/GenBank/DDBJ whole genome shotgun (WGS) entry which is preliminary data.</text>
</comment>
<dbReference type="Pfam" id="PF06470">
    <property type="entry name" value="SMC_hinge"/>
    <property type="match status" value="1"/>
</dbReference>
<keyword evidence="5" id="KW-1185">Reference proteome</keyword>
<feature type="coiled-coil region" evidence="2">
    <location>
        <begin position="470"/>
        <end position="532"/>
    </location>
</feature>
<dbReference type="Proteomes" id="UP000054010">
    <property type="component" value="Unassembled WGS sequence"/>
</dbReference>
<name>E1I9Y9_9CHLR</name>
<dbReference type="GO" id="GO:0051276">
    <property type="term" value="P:chromosome organization"/>
    <property type="evidence" value="ECO:0007669"/>
    <property type="project" value="InterPro"/>
</dbReference>
<protein>
    <submittedName>
        <fullName evidence="4">M protein-like MukB domain-containing protein</fullName>
    </submittedName>
</protein>
<organism evidence="4 5">
    <name type="scientific">Oscillochloris trichoides DG-6</name>
    <dbReference type="NCBI Taxonomy" id="765420"/>
    <lineage>
        <taxon>Bacteria</taxon>
        <taxon>Bacillati</taxon>
        <taxon>Chloroflexota</taxon>
        <taxon>Chloroflexia</taxon>
        <taxon>Chloroflexales</taxon>
        <taxon>Chloroflexineae</taxon>
        <taxon>Oscillochloridaceae</taxon>
        <taxon>Oscillochloris</taxon>
    </lineage>
</organism>
<sequence length="872" mass="100348">MDALQKVVERLDQLRVTAREVQEKITALQAIVNQQAEVRNRRDLHTEYLLLVAFLRLEDARSYAATLATQRSDLLQRIAVAERACTEAAAARQGAEAAWQDAVKRLGQLDVVRRRDELQQRIALLGREADQIRHIYKVLREDLRREADALGDLALPSVVALCAAIRGLTPEVPPAADLPAQIEQVVADLDALLPTAQERRYELTLRKRTLEERATTLDQELKRLRETRRLAYAPALERLRDLLTPIVGERPPLLCELLEIPDERWQNAVEAMLGARRFNIIVPPEHFERALDTLDHARAHEQLYDVGLLDLAKVQHEARPSQPGSLAQQVRAKAERIQKYVDSLQGDVITCAAPRDLRRHRRAITAEVLVYSEWTVRAIPPDRYQPWFIGERAQRSQIEIRQRELDSVRADLLALTPQLEAIAREIKRLERGRSLSNLRQRLDVPLDERPLRSEIQESQAELQALDTSGVAALEAEIARLRALADHEQQAEQTAIRAQEGLKSQLPQLEEKIQRNTTRLAEAEQQAQKLRTEYPQRIAGAEERLSERLTRGDLAEAIRNAESTASNYESRANNEFQRLIEIASAFNTRFQFAAMPSDVDETRYSAELERLQATELPDYIERIEQAQREAEEELREHVMHRLREQILDARRNLERINAALERLAFHGERYRFRSQPAEDVRHFYDLINDSQMLGSGSLFESDFYQRHKETFDEFYTRLTRTPQSDTERREQERLVDYRRYLNYDIEVTHPNGQVSRLSRIMGQTSGGETQTPFYLTIAASFVQLYHIGERQSRPSIRLVAFDEAFSKMDQDRIGATLDLFQQFGLQIITATPLERCEYLVPKICTSLVLSAVEDGVWVEPYRNYAARLSGEGM</sequence>
<dbReference type="eggNOG" id="COG4913">
    <property type="taxonomic scope" value="Bacteria"/>
</dbReference>
<dbReference type="AlphaFoldDB" id="E1I9Y9"/>
<dbReference type="Pfam" id="PF13558">
    <property type="entry name" value="SbcC_Walker_B"/>
    <property type="match status" value="1"/>
</dbReference>
<feature type="coiled-coil region" evidence="2">
    <location>
        <begin position="4"/>
        <end position="31"/>
    </location>
</feature>
<dbReference type="InterPro" id="IPR036277">
    <property type="entry name" value="SMC_hinge_sf"/>
</dbReference>
<keyword evidence="1 2" id="KW-0175">Coiled coil</keyword>
<reference evidence="4 5" key="1">
    <citation type="journal article" date="2011" name="J. Bacteriol.">
        <title>Draft genome sequence of the anoxygenic filamentous phototrophic bacterium Oscillochloris trichoides subsp. DG-6.</title>
        <authorList>
            <person name="Kuznetsov B.B."/>
            <person name="Ivanovsky R.N."/>
            <person name="Keppen O.I."/>
            <person name="Sukhacheva M.V."/>
            <person name="Bumazhkin B.K."/>
            <person name="Patutina E.O."/>
            <person name="Beletsky A.V."/>
            <person name="Mardanov A.V."/>
            <person name="Baslerov R.V."/>
            <person name="Panteleeva A.N."/>
            <person name="Kolganova T.V."/>
            <person name="Ravin N.V."/>
            <person name="Skryabin K.G."/>
        </authorList>
    </citation>
    <scope>NUCLEOTIDE SEQUENCE [LARGE SCALE GENOMIC DNA]</scope>
    <source>
        <strain evidence="4 5">DG-6</strain>
    </source>
</reference>
<dbReference type="EMBL" id="ADVR01000003">
    <property type="protein sequence ID" value="EFO81991.1"/>
    <property type="molecule type" value="Genomic_DNA"/>
</dbReference>
<dbReference type="InterPro" id="IPR027417">
    <property type="entry name" value="P-loop_NTPase"/>
</dbReference>
<dbReference type="Gene3D" id="3.40.50.300">
    <property type="entry name" value="P-loop containing nucleotide triphosphate hydrolases"/>
    <property type="match status" value="1"/>
</dbReference>
<evidence type="ECO:0000313" key="5">
    <source>
        <dbReference type="Proteomes" id="UP000054010"/>
    </source>
</evidence>
<evidence type="ECO:0000259" key="3">
    <source>
        <dbReference type="Pfam" id="PF06470"/>
    </source>
</evidence>
<evidence type="ECO:0000313" key="4">
    <source>
        <dbReference type="EMBL" id="EFO81991.1"/>
    </source>
</evidence>
<dbReference type="GO" id="GO:0005524">
    <property type="term" value="F:ATP binding"/>
    <property type="evidence" value="ECO:0007669"/>
    <property type="project" value="InterPro"/>
</dbReference>